<dbReference type="AlphaFoldDB" id="A0A9W4X0X6"/>
<comment type="caution">
    <text evidence="1">The sequence shown here is derived from an EMBL/GenBank/DDBJ whole genome shotgun (WGS) entry which is preliminary data.</text>
</comment>
<gene>
    <name evidence="1" type="ORF">FWILDA_LOCUS12906</name>
</gene>
<reference evidence="1" key="1">
    <citation type="submission" date="2022-08" db="EMBL/GenBank/DDBJ databases">
        <authorList>
            <person name="Kallberg Y."/>
            <person name="Tangrot J."/>
            <person name="Rosling A."/>
        </authorList>
    </citation>
    <scope>NUCLEOTIDE SEQUENCE</scope>
    <source>
        <strain evidence="1">Wild A</strain>
    </source>
</reference>
<organism evidence="1 2">
    <name type="scientific">Funneliformis geosporum</name>
    <dbReference type="NCBI Taxonomy" id="1117311"/>
    <lineage>
        <taxon>Eukaryota</taxon>
        <taxon>Fungi</taxon>
        <taxon>Fungi incertae sedis</taxon>
        <taxon>Mucoromycota</taxon>
        <taxon>Glomeromycotina</taxon>
        <taxon>Glomeromycetes</taxon>
        <taxon>Glomerales</taxon>
        <taxon>Glomeraceae</taxon>
        <taxon>Funneliformis</taxon>
    </lineage>
</organism>
<evidence type="ECO:0000313" key="1">
    <source>
        <dbReference type="EMBL" id="CAI2187099.1"/>
    </source>
</evidence>
<proteinExistence type="predicted"/>
<dbReference type="Proteomes" id="UP001153678">
    <property type="component" value="Unassembled WGS sequence"/>
</dbReference>
<dbReference type="OrthoDB" id="2439721at2759"/>
<dbReference type="EMBL" id="CAMKVN010004449">
    <property type="protein sequence ID" value="CAI2187099.1"/>
    <property type="molecule type" value="Genomic_DNA"/>
</dbReference>
<accession>A0A9W4X0X6</accession>
<sequence length="331" mass="37787">MPRLHYFKNNALWDLESFLNWKSCDSETAQELAEEALKEFKNISEFILVKKSQLNNEKRKYPQDKGSGDMLPDGTKIEKATLLDLVQSDDDTHLSQEDNDKDEGIPNLKDTVINNSKKWNLPSGLYVVKFSIKKYGALNIIDLSVMSEWFSTKDIKFMAKNYADLLKVSQLLAEENSFILKMVLKGDVNGAYKLCIENHINSEENGYIHKISKIYAELSKNKVDILDYTGDIHTELDVVMKAYGYIIKGLNPGFEIHQKWDESFSLLSKSNDYNKSQKCDLRFLSISGVNIGEWKFASKVIPHKAVSDHCRSARVNQSILNGLLNLNLTDE</sequence>
<evidence type="ECO:0000313" key="2">
    <source>
        <dbReference type="Proteomes" id="UP001153678"/>
    </source>
</evidence>
<protein>
    <submittedName>
        <fullName evidence="1">18091_t:CDS:1</fullName>
    </submittedName>
</protein>
<name>A0A9W4X0X6_9GLOM</name>
<keyword evidence="2" id="KW-1185">Reference proteome</keyword>